<accession>A0AAV4NHC9</accession>
<dbReference type="EMBL" id="BPLR01020844">
    <property type="protein sequence ID" value="GIX83210.1"/>
    <property type="molecule type" value="Genomic_DNA"/>
</dbReference>
<protein>
    <submittedName>
        <fullName evidence="1">Uncharacterized protein</fullName>
    </submittedName>
</protein>
<gene>
    <name evidence="1" type="ORF">CEXT_571181</name>
</gene>
<keyword evidence="2" id="KW-1185">Reference proteome</keyword>
<evidence type="ECO:0000313" key="2">
    <source>
        <dbReference type="Proteomes" id="UP001054945"/>
    </source>
</evidence>
<name>A0AAV4NHC9_CAEEX</name>
<dbReference type="Proteomes" id="UP001054945">
    <property type="component" value="Unassembled WGS sequence"/>
</dbReference>
<comment type="caution">
    <text evidence="1">The sequence shown here is derived from an EMBL/GenBank/DDBJ whole genome shotgun (WGS) entry which is preliminary data.</text>
</comment>
<organism evidence="1 2">
    <name type="scientific">Caerostris extrusa</name>
    <name type="common">Bark spider</name>
    <name type="synonym">Caerostris bankana</name>
    <dbReference type="NCBI Taxonomy" id="172846"/>
    <lineage>
        <taxon>Eukaryota</taxon>
        <taxon>Metazoa</taxon>
        <taxon>Ecdysozoa</taxon>
        <taxon>Arthropoda</taxon>
        <taxon>Chelicerata</taxon>
        <taxon>Arachnida</taxon>
        <taxon>Araneae</taxon>
        <taxon>Araneomorphae</taxon>
        <taxon>Entelegynae</taxon>
        <taxon>Araneoidea</taxon>
        <taxon>Araneidae</taxon>
        <taxon>Caerostris</taxon>
    </lineage>
</organism>
<reference evidence="1 2" key="1">
    <citation type="submission" date="2021-06" db="EMBL/GenBank/DDBJ databases">
        <title>Caerostris extrusa draft genome.</title>
        <authorList>
            <person name="Kono N."/>
            <person name="Arakawa K."/>
        </authorList>
    </citation>
    <scope>NUCLEOTIDE SEQUENCE [LARGE SCALE GENOMIC DNA]</scope>
</reference>
<dbReference type="AlphaFoldDB" id="A0AAV4NHC9"/>
<proteinExistence type="predicted"/>
<sequence length="83" mass="9460">MGVEVCRSVLMKTGEGLARLYLWCQNICPLRAKKKQFWPSFLLGAGLKLQFSDYGRSSSKHLKFPGRRLVAAVLEAICTSRRW</sequence>
<evidence type="ECO:0000313" key="1">
    <source>
        <dbReference type="EMBL" id="GIX83210.1"/>
    </source>
</evidence>